<dbReference type="RefSeq" id="WP_012235532.1">
    <property type="nucleotide sequence ID" value="NC_010162.1"/>
</dbReference>
<evidence type="ECO:0000313" key="3">
    <source>
        <dbReference type="EMBL" id="CAN93060.1"/>
    </source>
</evidence>
<dbReference type="EMBL" id="AM746676">
    <property type="protein sequence ID" value="CAN93060.1"/>
    <property type="molecule type" value="Genomic_DNA"/>
</dbReference>
<keyword evidence="2" id="KW-0732">Signal</keyword>
<sequence length="257" mass="25772">MKHCGFAQMCVAATMVAGLAVPLSGCGTSSPPIDEGDAAPAPQQPETVTSFPDAPPLPGEAECKVVVKTGIPVTSAQHVATCAPVQYATNPPSGGDHWGLWAEYKRFESEVPREMYVHNLEHGAIVLAYRCAASGCAEVKAVLDEVRAEAASDPKCLLVPGGPEARLVMTPDSALDTPVAAAAWGATYTATCLDKTSLARFVADHYGKGPEDTCSDAGAVDIDLPDGGAPICGEGSGGGGGGSGDGAGAAGGAPPDP</sequence>
<dbReference type="KEGG" id="scl:sce2901"/>
<accession>A9GEV1</accession>
<gene>
    <name evidence="3" type="ordered locus">sce2901</name>
</gene>
<dbReference type="STRING" id="448385.sce2901"/>
<dbReference type="eggNOG" id="COG3415">
    <property type="taxonomic scope" value="Bacteria"/>
</dbReference>
<dbReference type="BioCyc" id="SCEL448385:SCE_RS14890-MONOMER"/>
<evidence type="ECO:0000313" key="4">
    <source>
        <dbReference type="Proteomes" id="UP000002139"/>
    </source>
</evidence>
<dbReference type="HOGENOM" id="CLU_1146589_0_0_7"/>
<evidence type="ECO:0000256" key="1">
    <source>
        <dbReference type="SAM" id="MobiDB-lite"/>
    </source>
</evidence>
<dbReference type="AlphaFoldDB" id="A9GEV1"/>
<dbReference type="InterPro" id="IPR021454">
    <property type="entry name" value="DUF3105"/>
</dbReference>
<feature type="region of interest" description="Disordered" evidence="1">
    <location>
        <begin position="30"/>
        <end position="56"/>
    </location>
</feature>
<feature type="compositionally biased region" description="Gly residues" evidence="1">
    <location>
        <begin position="234"/>
        <end position="251"/>
    </location>
</feature>
<reference evidence="3 4" key="1">
    <citation type="journal article" date="2007" name="Nat. Biotechnol.">
        <title>Complete genome sequence of the myxobacterium Sorangium cellulosum.</title>
        <authorList>
            <person name="Schneiker S."/>
            <person name="Perlova O."/>
            <person name="Kaiser O."/>
            <person name="Gerth K."/>
            <person name="Alici A."/>
            <person name="Altmeyer M.O."/>
            <person name="Bartels D."/>
            <person name="Bekel T."/>
            <person name="Beyer S."/>
            <person name="Bode E."/>
            <person name="Bode H.B."/>
            <person name="Bolten C.J."/>
            <person name="Choudhuri J.V."/>
            <person name="Doss S."/>
            <person name="Elnakady Y.A."/>
            <person name="Frank B."/>
            <person name="Gaigalat L."/>
            <person name="Goesmann A."/>
            <person name="Groeger C."/>
            <person name="Gross F."/>
            <person name="Jelsbak L."/>
            <person name="Jelsbak L."/>
            <person name="Kalinowski J."/>
            <person name="Kegler C."/>
            <person name="Knauber T."/>
            <person name="Konietzny S."/>
            <person name="Kopp M."/>
            <person name="Krause L."/>
            <person name="Krug D."/>
            <person name="Linke B."/>
            <person name="Mahmud T."/>
            <person name="Martinez-Arias R."/>
            <person name="McHardy A.C."/>
            <person name="Merai M."/>
            <person name="Meyer F."/>
            <person name="Mormann S."/>
            <person name="Munoz-Dorado J."/>
            <person name="Perez J."/>
            <person name="Pradella S."/>
            <person name="Rachid S."/>
            <person name="Raddatz G."/>
            <person name="Rosenau F."/>
            <person name="Rueckert C."/>
            <person name="Sasse F."/>
            <person name="Scharfe M."/>
            <person name="Schuster S.C."/>
            <person name="Suen G."/>
            <person name="Treuner-Lange A."/>
            <person name="Velicer G.J."/>
            <person name="Vorholter F.-J."/>
            <person name="Weissman K.J."/>
            <person name="Welch R.D."/>
            <person name="Wenzel S.C."/>
            <person name="Whitworth D.E."/>
            <person name="Wilhelm S."/>
            <person name="Wittmann C."/>
            <person name="Bloecker H."/>
            <person name="Puehler A."/>
            <person name="Mueller R."/>
        </authorList>
    </citation>
    <scope>NUCLEOTIDE SEQUENCE [LARGE SCALE GENOMIC DNA]</scope>
    <source>
        <strain evidence="4">So ce56</strain>
    </source>
</reference>
<feature type="signal peptide" evidence="2">
    <location>
        <begin position="1"/>
        <end position="20"/>
    </location>
</feature>
<organism evidence="3 4">
    <name type="scientific">Sorangium cellulosum (strain So ce56)</name>
    <name type="common">Polyangium cellulosum (strain So ce56)</name>
    <dbReference type="NCBI Taxonomy" id="448385"/>
    <lineage>
        <taxon>Bacteria</taxon>
        <taxon>Pseudomonadati</taxon>
        <taxon>Myxococcota</taxon>
        <taxon>Polyangia</taxon>
        <taxon>Polyangiales</taxon>
        <taxon>Polyangiaceae</taxon>
        <taxon>Sorangium</taxon>
    </lineage>
</organism>
<dbReference type="Proteomes" id="UP000002139">
    <property type="component" value="Chromosome"/>
</dbReference>
<feature type="chain" id="PRO_5002739030" evidence="2">
    <location>
        <begin position="21"/>
        <end position="257"/>
    </location>
</feature>
<name>A9GEV1_SORC5</name>
<keyword evidence="3" id="KW-0812">Transmembrane</keyword>
<proteinExistence type="predicted"/>
<feature type="region of interest" description="Disordered" evidence="1">
    <location>
        <begin position="228"/>
        <end position="257"/>
    </location>
</feature>
<dbReference type="Pfam" id="PF11303">
    <property type="entry name" value="DUF3105"/>
    <property type="match status" value="1"/>
</dbReference>
<keyword evidence="3" id="KW-0472">Membrane</keyword>
<keyword evidence="4" id="KW-1185">Reference proteome</keyword>
<evidence type="ECO:0000256" key="2">
    <source>
        <dbReference type="SAM" id="SignalP"/>
    </source>
</evidence>
<protein>
    <submittedName>
        <fullName evidence="3">Hypothetical glycine rich transmembrane protein</fullName>
    </submittedName>
</protein>